<comment type="caution">
    <text evidence="1">The sequence shown here is derived from an EMBL/GenBank/DDBJ whole genome shotgun (WGS) entry which is preliminary data.</text>
</comment>
<proteinExistence type="predicted"/>
<accession>A0ACB8YQJ2</accession>
<evidence type="ECO:0000313" key="1">
    <source>
        <dbReference type="EMBL" id="KAI3687688.1"/>
    </source>
</evidence>
<gene>
    <name evidence="1" type="ORF">L1987_81389</name>
</gene>
<dbReference type="Proteomes" id="UP001056120">
    <property type="component" value="Linkage Group LG27"/>
</dbReference>
<keyword evidence="2" id="KW-1185">Reference proteome</keyword>
<name>A0ACB8YQJ2_9ASTR</name>
<reference evidence="1 2" key="2">
    <citation type="journal article" date="2022" name="Mol. Ecol. Resour.">
        <title>The genomes of chicory, endive, great burdock and yacon provide insights into Asteraceae paleo-polyploidization history and plant inulin production.</title>
        <authorList>
            <person name="Fan W."/>
            <person name="Wang S."/>
            <person name="Wang H."/>
            <person name="Wang A."/>
            <person name="Jiang F."/>
            <person name="Liu H."/>
            <person name="Zhao H."/>
            <person name="Xu D."/>
            <person name="Zhang Y."/>
        </authorList>
    </citation>
    <scope>NUCLEOTIDE SEQUENCE [LARGE SCALE GENOMIC DNA]</scope>
    <source>
        <strain evidence="2">cv. Yunnan</strain>
        <tissue evidence="1">Leaves</tissue>
    </source>
</reference>
<protein>
    <submittedName>
        <fullName evidence="1">Uncharacterized protein</fullName>
    </submittedName>
</protein>
<dbReference type="EMBL" id="CM042044">
    <property type="protein sequence ID" value="KAI3687688.1"/>
    <property type="molecule type" value="Genomic_DNA"/>
</dbReference>
<evidence type="ECO:0000313" key="2">
    <source>
        <dbReference type="Proteomes" id="UP001056120"/>
    </source>
</evidence>
<sequence length="135" mass="14827">MGGLVILHPLACLKDHPDNLFYTPMKSRRTVKFNHNLPPPATMASKNFVMGQVKILKRGELLEEPSTILKEVTNCNMSSDSSPKVALKTEATVSNQMKNMTEFYAGYGFVDSPPPSLVPLPTFSIRASTTRTGSL</sequence>
<organism evidence="1 2">
    <name type="scientific">Smallanthus sonchifolius</name>
    <dbReference type="NCBI Taxonomy" id="185202"/>
    <lineage>
        <taxon>Eukaryota</taxon>
        <taxon>Viridiplantae</taxon>
        <taxon>Streptophyta</taxon>
        <taxon>Embryophyta</taxon>
        <taxon>Tracheophyta</taxon>
        <taxon>Spermatophyta</taxon>
        <taxon>Magnoliopsida</taxon>
        <taxon>eudicotyledons</taxon>
        <taxon>Gunneridae</taxon>
        <taxon>Pentapetalae</taxon>
        <taxon>asterids</taxon>
        <taxon>campanulids</taxon>
        <taxon>Asterales</taxon>
        <taxon>Asteraceae</taxon>
        <taxon>Asteroideae</taxon>
        <taxon>Heliantheae alliance</taxon>
        <taxon>Millerieae</taxon>
        <taxon>Smallanthus</taxon>
    </lineage>
</organism>
<reference evidence="2" key="1">
    <citation type="journal article" date="2022" name="Mol. Ecol. Resour.">
        <title>The genomes of chicory, endive, great burdock and yacon provide insights into Asteraceae palaeo-polyploidization history and plant inulin production.</title>
        <authorList>
            <person name="Fan W."/>
            <person name="Wang S."/>
            <person name="Wang H."/>
            <person name="Wang A."/>
            <person name="Jiang F."/>
            <person name="Liu H."/>
            <person name="Zhao H."/>
            <person name="Xu D."/>
            <person name="Zhang Y."/>
        </authorList>
    </citation>
    <scope>NUCLEOTIDE SEQUENCE [LARGE SCALE GENOMIC DNA]</scope>
    <source>
        <strain evidence="2">cv. Yunnan</strain>
    </source>
</reference>